<keyword evidence="4 6" id="KW-0418">Kinase</keyword>
<dbReference type="EMBL" id="AP023356">
    <property type="protein sequence ID" value="BCJ41987.1"/>
    <property type="molecule type" value="Genomic_DNA"/>
</dbReference>
<keyword evidence="5" id="KW-0067">ATP-binding</keyword>
<sequence>MTTQPPATSGGLFTVGEAMGIFVADGIGALEHARGFTLAVGGAESNVAVGVARLGGAATWLGRVGPDSTGALVEGRLRSAGVRVLAVPDTAPTGLMVRYRRSAQFIHADYHRAGSAGSRLTPADLPLPELQAAGVLHVTGITPALSDTARATVFAAVEAARAAGVPVSLDVNYRSKLWSRFDAAPVLRDLVALADIVFAGPDEAAIFLDATDPVDGLAELGPTEVLVKDGARGCTALIDGARHTVPALSVTAIDPVGAGDAFVAGYLADRLAGAPPAQRLRTAIAAGAFAVTVPGDCDAAPTRADLRSLTGTDINR</sequence>
<evidence type="ECO:0000256" key="2">
    <source>
        <dbReference type="ARBA" id="ARBA00022679"/>
    </source>
</evidence>
<dbReference type="InterPro" id="IPR050306">
    <property type="entry name" value="PfkB_Carbo_kinase"/>
</dbReference>
<gene>
    <name evidence="8" type="ORF">Aiant_26440</name>
</gene>
<evidence type="ECO:0000313" key="8">
    <source>
        <dbReference type="EMBL" id="BCJ41987.1"/>
    </source>
</evidence>
<dbReference type="GO" id="GO:0016301">
    <property type="term" value="F:kinase activity"/>
    <property type="evidence" value="ECO:0007669"/>
    <property type="project" value="UniProtKB-KW"/>
</dbReference>
<evidence type="ECO:0000256" key="5">
    <source>
        <dbReference type="ARBA" id="ARBA00022840"/>
    </source>
</evidence>
<organism evidence="8 9">
    <name type="scientific">Actinoplanes ianthinogenes</name>
    <dbReference type="NCBI Taxonomy" id="122358"/>
    <lineage>
        <taxon>Bacteria</taxon>
        <taxon>Bacillati</taxon>
        <taxon>Actinomycetota</taxon>
        <taxon>Actinomycetes</taxon>
        <taxon>Micromonosporales</taxon>
        <taxon>Micromonosporaceae</taxon>
        <taxon>Actinoplanes</taxon>
    </lineage>
</organism>
<keyword evidence="9" id="KW-1185">Reference proteome</keyword>
<dbReference type="Proteomes" id="UP000676967">
    <property type="component" value="Chromosome"/>
</dbReference>
<dbReference type="SUPFAM" id="SSF53613">
    <property type="entry name" value="Ribokinase-like"/>
    <property type="match status" value="1"/>
</dbReference>
<dbReference type="InterPro" id="IPR002173">
    <property type="entry name" value="Carboh/pur_kinase_PfkB_CS"/>
</dbReference>
<dbReference type="PANTHER" id="PTHR43085">
    <property type="entry name" value="HEXOKINASE FAMILY MEMBER"/>
    <property type="match status" value="1"/>
</dbReference>
<evidence type="ECO:0000313" key="9">
    <source>
        <dbReference type="Proteomes" id="UP000676967"/>
    </source>
</evidence>
<dbReference type="InterPro" id="IPR029056">
    <property type="entry name" value="Ribokinase-like"/>
</dbReference>
<dbReference type="InterPro" id="IPR002139">
    <property type="entry name" value="Ribo/fructo_kinase"/>
</dbReference>
<evidence type="ECO:0000256" key="6">
    <source>
        <dbReference type="RuleBase" id="RU003704"/>
    </source>
</evidence>
<protein>
    <submittedName>
        <fullName evidence="8">Sugar kinase</fullName>
    </submittedName>
</protein>
<dbReference type="PRINTS" id="PR00990">
    <property type="entry name" value="RIBOKINASE"/>
</dbReference>
<dbReference type="CDD" id="cd01166">
    <property type="entry name" value="KdgK"/>
    <property type="match status" value="1"/>
</dbReference>
<dbReference type="Pfam" id="PF00294">
    <property type="entry name" value="PfkB"/>
    <property type="match status" value="1"/>
</dbReference>
<dbReference type="RefSeq" id="WP_189334453.1">
    <property type="nucleotide sequence ID" value="NZ_AP023356.1"/>
</dbReference>
<dbReference type="PROSITE" id="PS00584">
    <property type="entry name" value="PFKB_KINASES_2"/>
    <property type="match status" value="1"/>
</dbReference>
<name>A0ABM7LRR4_9ACTN</name>
<dbReference type="InterPro" id="IPR011611">
    <property type="entry name" value="PfkB_dom"/>
</dbReference>
<evidence type="ECO:0000256" key="3">
    <source>
        <dbReference type="ARBA" id="ARBA00022741"/>
    </source>
</evidence>
<reference evidence="8 9" key="1">
    <citation type="submission" date="2020-08" db="EMBL/GenBank/DDBJ databases">
        <title>Whole genome shotgun sequence of Actinoplanes ianthinogenes NBRC 13996.</title>
        <authorList>
            <person name="Komaki H."/>
            <person name="Tamura T."/>
        </authorList>
    </citation>
    <scope>NUCLEOTIDE SEQUENCE [LARGE SCALE GENOMIC DNA]</scope>
    <source>
        <strain evidence="8 9">NBRC 13996</strain>
    </source>
</reference>
<keyword evidence="3" id="KW-0547">Nucleotide-binding</keyword>
<keyword evidence="2 6" id="KW-0808">Transferase</keyword>
<dbReference type="Gene3D" id="3.40.1190.20">
    <property type="match status" value="1"/>
</dbReference>
<evidence type="ECO:0000259" key="7">
    <source>
        <dbReference type="Pfam" id="PF00294"/>
    </source>
</evidence>
<evidence type="ECO:0000256" key="4">
    <source>
        <dbReference type="ARBA" id="ARBA00022777"/>
    </source>
</evidence>
<dbReference type="PANTHER" id="PTHR43085:SF1">
    <property type="entry name" value="PSEUDOURIDINE KINASE-RELATED"/>
    <property type="match status" value="1"/>
</dbReference>
<evidence type="ECO:0000256" key="1">
    <source>
        <dbReference type="ARBA" id="ARBA00010688"/>
    </source>
</evidence>
<accession>A0ABM7LRR4</accession>
<proteinExistence type="inferred from homology"/>
<feature type="domain" description="Carbohydrate kinase PfkB" evidence="7">
    <location>
        <begin position="16"/>
        <end position="302"/>
    </location>
</feature>
<comment type="similarity">
    <text evidence="1 6">Belongs to the carbohydrate kinase PfkB family.</text>
</comment>